<organism evidence="2 3">
    <name type="scientific">Castanea mollissima</name>
    <name type="common">Chinese chestnut</name>
    <dbReference type="NCBI Taxonomy" id="60419"/>
    <lineage>
        <taxon>Eukaryota</taxon>
        <taxon>Viridiplantae</taxon>
        <taxon>Streptophyta</taxon>
        <taxon>Embryophyta</taxon>
        <taxon>Tracheophyta</taxon>
        <taxon>Spermatophyta</taxon>
        <taxon>Magnoliopsida</taxon>
        <taxon>eudicotyledons</taxon>
        <taxon>Gunneridae</taxon>
        <taxon>Pentapetalae</taxon>
        <taxon>rosids</taxon>
        <taxon>fabids</taxon>
        <taxon>Fagales</taxon>
        <taxon>Fagaceae</taxon>
        <taxon>Castanea</taxon>
    </lineage>
</organism>
<comment type="caution">
    <text evidence="2">The sequence shown here is derived from an EMBL/GenBank/DDBJ whole genome shotgun (WGS) entry which is preliminary data.</text>
</comment>
<evidence type="ECO:0008006" key="4">
    <source>
        <dbReference type="Google" id="ProtNLM"/>
    </source>
</evidence>
<gene>
    <name evidence="2" type="ORF">CMV_018970</name>
</gene>
<evidence type="ECO:0000313" key="2">
    <source>
        <dbReference type="EMBL" id="KAF3955854.1"/>
    </source>
</evidence>
<dbReference type="EMBL" id="JRKL02003259">
    <property type="protein sequence ID" value="KAF3955854.1"/>
    <property type="molecule type" value="Genomic_DNA"/>
</dbReference>
<protein>
    <recommendedName>
        <fullName evidence="4">DDE Tnp4 domain-containing protein</fullName>
    </recommendedName>
</protein>
<accession>A0A8J4QZ74</accession>
<reference evidence="2" key="1">
    <citation type="submission" date="2020-03" db="EMBL/GenBank/DDBJ databases">
        <title>Castanea mollissima Vanexum genome sequencing.</title>
        <authorList>
            <person name="Staton M."/>
        </authorList>
    </citation>
    <scope>NUCLEOTIDE SEQUENCE</scope>
    <source>
        <tissue evidence="2">Leaf</tissue>
    </source>
</reference>
<feature type="region of interest" description="Disordered" evidence="1">
    <location>
        <begin position="1"/>
        <end position="32"/>
    </location>
</feature>
<sequence length="112" mass="12971">MEVPEAAKFREKGDIPMDYNDHIDSSDEDYSYDVENDEYDDEELYDLAVAGSHDTRIFLDAIRRQSVNFPKPPPGKYYLVDAGYPLRKGYLPPYKGQRQDFEVVKVCAKRPS</sequence>
<dbReference type="OrthoDB" id="1738906at2759"/>
<proteinExistence type="predicted"/>
<dbReference type="AlphaFoldDB" id="A0A8J4QZ74"/>
<evidence type="ECO:0000313" key="3">
    <source>
        <dbReference type="Proteomes" id="UP000737018"/>
    </source>
</evidence>
<name>A0A8J4QZ74_9ROSI</name>
<keyword evidence="3" id="KW-1185">Reference proteome</keyword>
<dbReference type="Proteomes" id="UP000737018">
    <property type="component" value="Unassembled WGS sequence"/>
</dbReference>
<feature type="compositionally biased region" description="Basic and acidic residues" evidence="1">
    <location>
        <begin position="1"/>
        <end position="25"/>
    </location>
</feature>
<evidence type="ECO:0000256" key="1">
    <source>
        <dbReference type="SAM" id="MobiDB-lite"/>
    </source>
</evidence>